<dbReference type="Gramene" id="KCW78375">
    <property type="protein sequence ID" value="KCW78375"/>
    <property type="gene ID" value="EUGRSUZ_D02546"/>
</dbReference>
<dbReference type="AlphaFoldDB" id="A0A059CKC1"/>
<name>A0A059CKC1_EUCGR</name>
<dbReference type="InParanoid" id="A0A059CKC1"/>
<gene>
    <name evidence="1" type="ORF">EUGRSUZ_D02546</name>
</gene>
<sequence>MKKNENGYRFLLHNTQIVPSESSYKRGNKFECCKSCEEEFLLFVLHSIKMRPFTSPPNYNLSKLVLQNAS</sequence>
<reference evidence="1" key="1">
    <citation type="submission" date="2013-07" db="EMBL/GenBank/DDBJ databases">
        <title>The genome of Eucalyptus grandis.</title>
        <authorList>
            <person name="Schmutz J."/>
            <person name="Hayes R."/>
            <person name="Myburg A."/>
            <person name="Tuskan G."/>
            <person name="Grattapaglia D."/>
            <person name="Rokhsar D.S."/>
        </authorList>
    </citation>
    <scope>NUCLEOTIDE SEQUENCE</scope>
    <source>
        <tissue evidence="1">Leaf extractions</tissue>
    </source>
</reference>
<protein>
    <submittedName>
        <fullName evidence="1">Uncharacterized protein</fullName>
    </submittedName>
</protein>
<proteinExistence type="predicted"/>
<dbReference type="EMBL" id="KK198756">
    <property type="protein sequence ID" value="KCW78375.1"/>
    <property type="molecule type" value="Genomic_DNA"/>
</dbReference>
<organism evidence="1">
    <name type="scientific">Eucalyptus grandis</name>
    <name type="common">Flooded gum</name>
    <dbReference type="NCBI Taxonomy" id="71139"/>
    <lineage>
        <taxon>Eukaryota</taxon>
        <taxon>Viridiplantae</taxon>
        <taxon>Streptophyta</taxon>
        <taxon>Embryophyta</taxon>
        <taxon>Tracheophyta</taxon>
        <taxon>Spermatophyta</taxon>
        <taxon>Magnoliopsida</taxon>
        <taxon>eudicotyledons</taxon>
        <taxon>Gunneridae</taxon>
        <taxon>Pentapetalae</taxon>
        <taxon>rosids</taxon>
        <taxon>malvids</taxon>
        <taxon>Myrtales</taxon>
        <taxon>Myrtaceae</taxon>
        <taxon>Myrtoideae</taxon>
        <taxon>Eucalypteae</taxon>
        <taxon>Eucalyptus</taxon>
    </lineage>
</organism>
<evidence type="ECO:0000313" key="1">
    <source>
        <dbReference type="EMBL" id="KCW78375.1"/>
    </source>
</evidence>
<accession>A0A059CKC1</accession>